<evidence type="ECO:0000313" key="1">
    <source>
        <dbReference type="EMBL" id="GIJ63835.1"/>
    </source>
</evidence>
<name>A0A8J4E695_9ACTN</name>
<dbReference type="Proteomes" id="UP000612585">
    <property type="component" value="Unassembled WGS sequence"/>
</dbReference>
<proteinExistence type="predicted"/>
<accession>A0A8J4E695</accession>
<organism evidence="1 2">
    <name type="scientific">Virgisporangium aurantiacum</name>
    <dbReference type="NCBI Taxonomy" id="175570"/>
    <lineage>
        <taxon>Bacteria</taxon>
        <taxon>Bacillati</taxon>
        <taxon>Actinomycetota</taxon>
        <taxon>Actinomycetes</taxon>
        <taxon>Micromonosporales</taxon>
        <taxon>Micromonosporaceae</taxon>
        <taxon>Virgisporangium</taxon>
    </lineage>
</organism>
<evidence type="ECO:0000313" key="2">
    <source>
        <dbReference type="Proteomes" id="UP000612585"/>
    </source>
</evidence>
<dbReference type="EMBL" id="BOPG01000103">
    <property type="protein sequence ID" value="GIJ63835.1"/>
    <property type="molecule type" value="Genomic_DNA"/>
</dbReference>
<comment type="caution">
    <text evidence="1">The sequence shown here is derived from an EMBL/GenBank/DDBJ whole genome shotgun (WGS) entry which is preliminary data.</text>
</comment>
<dbReference type="AlphaFoldDB" id="A0A8J4E695"/>
<sequence length="345" mass="38077">MAETTVPRLSARWTVVAHDADTVEFRTGVWNSRNVTLQDEERRGILWPAVTLLKNGVAPKEIARTVGVRAGDLNDTLDNMRDLGLVVDAPESALDAYLEEAPSLGHDDGFRFDRVVLTGDPSMVANVRSQLDASLRQPRIDVVEFPSAPSAAGYAAWEDSLVREGEAEKYLPYRRSLMVAVTASNDPDRFRFLDLVASMVGFTWLHATIDGPFLFVGPTVIPGQSASYRDFESRVAMNLRERESYLKFKSALASERHLKAHGNVVPPLASLVASFTALEVVNLVECGTAPTLNKVLSIYVPTMEIAYQEVLPLPGGEDGPFARRDATALYFDAREWLLDPRLDAE</sequence>
<dbReference type="RefSeq" id="WP_204011197.1">
    <property type="nucleotide sequence ID" value="NZ_BOPG01000103.1"/>
</dbReference>
<reference evidence="1" key="1">
    <citation type="submission" date="2021-01" db="EMBL/GenBank/DDBJ databases">
        <title>Whole genome shotgun sequence of Virgisporangium aurantiacum NBRC 16421.</title>
        <authorList>
            <person name="Komaki H."/>
            <person name="Tamura T."/>
        </authorList>
    </citation>
    <scope>NUCLEOTIDE SEQUENCE</scope>
    <source>
        <strain evidence="1">NBRC 16421</strain>
    </source>
</reference>
<gene>
    <name evidence="1" type="ORF">Vau01_113510</name>
</gene>
<keyword evidence="2" id="KW-1185">Reference proteome</keyword>
<protein>
    <submittedName>
        <fullName evidence="1">Uncharacterized protein</fullName>
    </submittedName>
</protein>
<dbReference type="Gene3D" id="3.40.50.720">
    <property type="entry name" value="NAD(P)-binding Rossmann-like Domain"/>
    <property type="match status" value="1"/>
</dbReference>